<keyword evidence="2" id="KW-1185">Reference proteome</keyword>
<dbReference type="RefSeq" id="WP_209335161.1">
    <property type="nucleotide sequence ID" value="NZ_JAGIYY010000003.1"/>
</dbReference>
<evidence type="ECO:0000313" key="1">
    <source>
        <dbReference type="EMBL" id="MBP0439118.1"/>
    </source>
</evidence>
<protein>
    <submittedName>
        <fullName evidence="1">Uncharacterized protein</fullName>
    </submittedName>
</protein>
<name>A0A8J7QYL3_9HYPH</name>
<sequence>MNKLSAVSKETSLSIRKDYPDEPVVYAVYDAQDLRDNPSRPARTFPSNKYFEAAWCADKRGDAVVIEIDPNGTLARGARPRQRVTDARLAELMINASADTAALISSIAKRSTPSTPLFLSPEAVAKVEALRPFGEDERLVALYDGEDMSRPVAVYNYTDDKGEASVHGGLSRAWYEGLFAVEVRPDGLIHGHESGPADGCSHDEYERRMLAIAGRQGSADVLAILIEVAEYWDFRDVCEACSESQDWWDPQHDDFPPSDLVTSLRARHAAAVAAEIAVDGKASVS</sequence>
<accession>A0A8J7QYL3</accession>
<dbReference type="Proteomes" id="UP000666240">
    <property type="component" value="Unassembled WGS sequence"/>
</dbReference>
<dbReference type="AlphaFoldDB" id="A0A8J7QYL3"/>
<evidence type="ECO:0000313" key="2">
    <source>
        <dbReference type="Proteomes" id="UP000666240"/>
    </source>
</evidence>
<dbReference type="EMBL" id="JAGIYY010000003">
    <property type="protein sequence ID" value="MBP0439118.1"/>
    <property type="molecule type" value="Genomic_DNA"/>
</dbReference>
<comment type="caution">
    <text evidence="1">The sequence shown here is derived from an EMBL/GenBank/DDBJ whole genome shotgun (WGS) entry which is preliminary data.</text>
</comment>
<proteinExistence type="predicted"/>
<gene>
    <name evidence="1" type="ORF">J5Y06_10695</name>
</gene>
<reference evidence="1" key="1">
    <citation type="submission" date="2021-03" db="EMBL/GenBank/DDBJ databases">
        <title>Genome sequencing and assembly of Tianweitania sediminis.</title>
        <authorList>
            <person name="Chhetri G."/>
        </authorList>
    </citation>
    <scope>NUCLEOTIDE SEQUENCE</scope>
    <source>
        <strain evidence="1">Z8</strain>
    </source>
</reference>
<organism evidence="1 2">
    <name type="scientific">Tianweitania sediminis</name>
    <dbReference type="NCBI Taxonomy" id="1502156"/>
    <lineage>
        <taxon>Bacteria</taxon>
        <taxon>Pseudomonadati</taxon>
        <taxon>Pseudomonadota</taxon>
        <taxon>Alphaproteobacteria</taxon>
        <taxon>Hyphomicrobiales</taxon>
        <taxon>Phyllobacteriaceae</taxon>
        <taxon>Tianweitania</taxon>
    </lineage>
</organism>